<accession>A0A7X0MVK6</accession>
<gene>
    <name evidence="8" type="ORF">F4695_003842</name>
</gene>
<evidence type="ECO:0000256" key="5">
    <source>
        <dbReference type="ARBA" id="ARBA00023004"/>
    </source>
</evidence>
<evidence type="ECO:0000256" key="6">
    <source>
        <dbReference type="ARBA" id="ARBA00023014"/>
    </source>
</evidence>
<evidence type="ECO:0000313" key="9">
    <source>
        <dbReference type="Proteomes" id="UP000585437"/>
    </source>
</evidence>
<dbReference type="SUPFAM" id="SSF55124">
    <property type="entry name" value="Nitrite/Sulfite reductase N-terminal domain-like"/>
    <property type="match status" value="1"/>
</dbReference>
<dbReference type="GO" id="GO:0043818">
    <property type="term" value="F:precorrin-3B synthase activity"/>
    <property type="evidence" value="ECO:0007669"/>
    <property type="project" value="UniProtKB-EC"/>
</dbReference>
<keyword evidence="9" id="KW-1185">Reference proteome</keyword>
<evidence type="ECO:0000256" key="4">
    <source>
        <dbReference type="ARBA" id="ARBA00023002"/>
    </source>
</evidence>
<comment type="caution">
    <text evidence="8">The sequence shown here is derived from an EMBL/GenBank/DDBJ whole genome shotgun (WGS) entry which is preliminary data.</text>
</comment>
<organism evidence="8 9">
    <name type="scientific">Rhizobium soli</name>
    <dbReference type="NCBI Taxonomy" id="424798"/>
    <lineage>
        <taxon>Bacteria</taxon>
        <taxon>Pseudomonadati</taxon>
        <taxon>Pseudomonadota</taxon>
        <taxon>Alphaproteobacteria</taxon>
        <taxon>Hyphomicrobiales</taxon>
        <taxon>Rhizobiaceae</taxon>
        <taxon>Rhizobium/Agrobacterium group</taxon>
        <taxon>Rhizobium</taxon>
    </lineage>
</organism>
<dbReference type="AlphaFoldDB" id="A0A7X0MVK6"/>
<dbReference type="Pfam" id="PF03460">
    <property type="entry name" value="NIR_SIR_ferr"/>
    <property type="match status" value="1"/>
</dbReference>
<dbReference type="Proteomes" id="UP000585437">
    <property type="component" value="Unassembled WGS sequence"/>
</dbReference>
<reference evidence="8 9" key="1">
    <citation type="submission" date="2020-08" db="EMBL/GenBank/DDBJ databases">
        <title>The Agave Microbiome: Exploring the role of microbial communities in plant adaptations to desert environments.</title>
        <authorList>
            <person name="Partida-Martinez L.P."/>
        </authorList>
    </citation>
    <scope>NUCLEOTIDE SEQUENCE [LARGE SCALE GENOMIC DNA]</scope>
    <source>
        <strain evidence="8 9">AS3.12</strain>
    </source>
</reference>
<dbReference type="EMBL" id="JACHBU010000008">
    <property type="protein sequence ID" value="MBB6510453.1"/>
    <property type="molecule type" value="Genomic_DNA"/>
</dbReference>
<evidence type="ECO:0000259" key="7">
    <source>
        <dbReference type="Pfam" id="PF03460"/>
    </source>
</evidence>
<dbReference type="Gene3D" id="3.30.413.10">
    <property type="entry name" value="Sulfite Reductase Hemoprotein, domain 1"/>
    <property type="match status" value="2"/>
</dbReference>
<dbReference type="RefSeq" id="WP_184655623.1">
    <property type="nucleotide sequence ID" value="NZ_JACHBU010000008.1"/>
</dbReference>
<evidence type="ECO:0000256" key="3">
    <source>
        <dbReference type="ARBA" id="ARBA00022723"/>
    </source>
</evidence>
<dbReference type="InterPro" id="IPR036136">
    <property type="entry name" value="Nit/Sulf_reduc_fer-like_dom_sf"/>
</dbReference>
<evidence type="ECO:0000256" key="2">
    <source>
        <dbReference type="ARBA" id="ARBA00022617"/>
    </source>
</evidence>
<keyword evidence="2" id="KW-0349">Heme</keyword>
<evidence type="ECO:0000313" key="8">
    <source>
        <dbReference type="EMBL" id="MBB6510453.1"/>
    </source>
</evidence>
<keyword evidence="1" id="KW-0004">4Fe-4S</keyword>
<dbReference type="InterPro" id="IPR045854">
    <property type="entry name" value="NO2/SO3_Rdtase_4Fe4S_sf"/>
</dbReference>
<dbReference type="InterPro" id="IPR051329">
    <property type="entry name" value="NIR_SIR_4Fe-4S"/>
</dbReference>
<sequence length="435" mass="45006">MTALARDPAEPDMRRGACPALSAPMMTGDGLLARVPLTASIAPEQLADLCRLAMRHGNGMIDISARGNLQIRGLSETSAPRLEAEVRAMDLPLRDGLAVEVPPLAGDEATEIVDPRPLADAIRDRARDIKGLAPKMSVIVDGAGRLTLSGLIADIRLVAVEADSEILWKILLGGTEASGRVFNVLRETEAIEATVSLLEKLASLGSDARGRDLASGLPANDFTAATISPFTLHALSNGTFATGLGPAFGQTHAGNLIALCNEATRLEISAVKPALDHSLLFFGSETACRTLTAFADGNGFVTSAADPRGHIAACTGHPACRSGTIATHEIATRAASECADLLDGSFKLHVSGCTKGCARPQATALTLCGMPDHVSLIASAKASGQPFASIAFADTNATLRRLAALVGSERRSGENSAACLARIGPDRLCQAAIPG</sequence>
<keyword evidence="6" id="KW-0411">Iron-sulfur</keyword>
<dbReference type="NCBIfam" id="TIGR02435">
    <property type="entry name" value="CobG"/>
    <property type="match status" value="1"/>
</dbReference>
<keyword evidence="3" id="KW-0479">Metal-binding</keyword>
<dbReference type="PANTHER" id="PTHR32439:SF9">
    <property type="entry name" value="BLR3264 PROTEIN"/>
    <property type="match status" value="1"/>
</dbReference>
<protein>
    <submittedName>
        <fullName evidence="8">Precorrin-3B synthase</fullName>
        <ecNumber evidence="8">1.14.13.83</ecNumber>
    </submittedName>
</protein>
<proteinExistence type="predicted"/>
<keyword evidence="4 8" id="KW-0560">Oxidoreductase</keyword>
<dbReference type="GO" id="GO:0051539">
    <property type="term" value="F:4 iron, 4 sulfur cluster binding"/>
    <property type="evidence" value="ECO:0007669"/>
    <property type="project" value="UniProtKB-KW"/>
</dbReference>
<dbReference type="EC" id="1.14.13.83" evidence="8"/>
<dbReference type="SUPFAM" id="SSF56014">
    <property type="entry name" value="Nitrite and sulphite reductase 4Fe-4S domain-like"/>
    <property type="match status" value="2"/>
</dbReference>
<dbReference type="PANTHER" id="PTHR32439">
    <property type="entry name" value="FERREDOXIN--NITRITE REDUCTASE, CHLOROPLASTIC"/>
    <property type="match status" value="1"/>
</dbReference>
<dbReference type="InterPro" id="IPR005117">
    <property type="entry name" value="NiRdtase/SiRdtase_haem-b_fer"/>
</dbReference>
<dbReference type="InterPro" id="IPR012798">
    <property type="entry name" value="Cbl_synth_CobG-like"/>
</dbReference>
<dbReference type="GO" id="GO:0046872">
    <property type="term" value="F:metal ion binding"/>
    <property type="evidence" value="ECO:0007669"/>
    <property type="project" value="UniProtKB-KW"/>
</dbReference>
<evidence type="ECO:0000256" key="1">
    <source>
        <dbReference type="ARBA" id="ARBA00022485"/>
    </source>
</evidence>
<name>A0A7X0MVK6_9HYPH</name>
<feature type="domain" description="Nitrite/Sulfite reductase ferredoxin-like" evidence="7">
    <location>
        <begin position="28"/>
        <end position="88"/>
    </location>
</feature>
<keyword evidence="5" id="KW-0408">Iron</keyword>